<evidence type="ECO:0000256" key="1">
    <source>
        <dbReference type="ARBA" id="ARBA00001946"/>
    </source>
</evidence>
<dbReference type="CDD" id="cd01949">
    <property type="entry name" value="GGDEF"/>
    <property type="match status" value="1"/>
</dbReference>
<dbReference type="InterPro" id="IPR000160">
    <property type="entry name" value="GGDEF_dom"/>
</dbReference>
<feature type="transmembrane region" description="Helical" evidence="5">
    <location>
        <begin position="36"/>
        <end position="55"/>
    </location>
</feature>
<feature type="transmembrane region" description="Helical" evidence="5">
    <location>
        <begin position="115"/>
        <end position="137"/>
    </location>
</feature>
<dbReference type="Proteomes" id="UP000243207">
    <property type="component" value="Chromosome I"/>
</dbReference>
<dbReference type="InterPro" id="IPR050469">
    <property type="entry name" value="Diguanylate_Cyclase"/>
</dbReference>
<feature type="transmembrane region" description="Helical" evidence="5">
    <location>
        <begin position="189"/>
        <end position="212"/>
    </location>
</feature>
<keyword evidence="5" id="KW-0812">Transmembrane</keyword>
<keyword evidence="5" id="KW-0472">Membrane</keyword>
<dbReference type="SUPFAM" id="SSF55073">
    <property type="entry name" value="Nucleotide cyclase"/>
    <property type="match status" value="1"/>
</dbReference>
<organism evidence="7 8">
    <name type="scientific">Halopseudomonas xinjiangensis</name>
    <dbReference type="NCBI Taxonomy" id="487184"/>
    <lineage>
        <taxon>Bacteria</taxon>
        <taxon>Pseudomonadati</taxon>
        <taxon>Pseudomonadota</taxon>
        <taxon>Gammaproteobacteria</taxon>
        <taxon>Pseudomonadales</taxon>
        <taxon>Pseudomonadaceae</taxon>
        <taxon>Halopseudomonas</taxon>
    </lineage>
</organism>
<protein>
    <recommendedName>
        <fullName evidence="3">diguanylate cyclase</fullName>
        <ecNumber evidence="3">2.7.7.65</ecNumber>
    </recommendedName>
</protein>
<evidence type="ECO:0000313" key="8">
    <source>
        <dbReference type="Proteomes" id="UP000243207"/>
    </source>
</evidence>
<sequence>MTPDISTLMLVLALTTVISVVGLLVASFLNRQIVAIRYWAGGLTVFIPGLLWQVFSPPLPLWISAVIITQAYFILWWGTRCYRFGQAQPQFFKVMLLLCLIQGSAFFAFQDSLRISIMIHSAVVVGACLVTMLEAVLMRLRQRALLLAWVVLWGAHATVYCRRFLLYALDPAYAEVTSMHAASSVEAVNYLEGIAFIYGFSLICFIFTTLRLQQALRRQATRDPLTDLLNRRAFEETSTRLLAQARRFRRPLSVLLMDLDRFKSINDQHGHKAGDLVLQAFAGHLGRHLRATDLSCRYGGEEFVVLLPDTDLAQARELSERVREAWQRVPLDIGTTNLAATVSIGLASVAQGDAHVLDDLIERADHALYRAKQLGRNRSHVWQEGLRLASFENVV</sequence>
<dbReference type="NCBIfam" id="TIGR00254">
    <property type="entry name" value="GGDEF"/>
    <property type="match status" value="1"/>
</dbReference>
<evidence type="ECO:0000256" key="2">
    <source>
        <dbReference type="ARBA" id="ARBA00004533"/>
    </source>
</evidence>
<feature type="transmembrane region" description="Helical" evidence="5">
    <location>
        <begin position="6"/>
        <end position="29"/>
    </location>
</feature>
<dbReference type="SMART" id="SM00267">
    <property type="entry name" value="GGDEF"/>
    <property type="match status" value="1"/>
</dbReference>
<dbReference type="GO" id="GO:0052621">
    <property type="term" value="F:diguanylate cyclase activity"/>
    <property type="evidence" value="ECO:0007669"/>
    <property type="project" value="UniProtKB-EC"/>
</dbReference>
<comment type="catalytic activity">
    <reaction evidence="4">
        <text>2 GTP = 3',3'-c-di-GMP + 2 diphosphate</text>
        <dbReference type="Rhea" id="RHEA:24898"/>
        <dbReference type="ChEBI" id="CHEBI:33019"/>
        <dbReference type="ChEBI" id="CHEBI:37565"/>
        <dbReference type="ChEBI" id="CHEBI:58805"/>
        <dbReference type="EC" id="2.7.7.65"/>
    </reaction>
</comment>
<dbReference type="Gene3D" id="3.30.70.270">
    <property type="match status" value="1"/>
</dbReference>
<dbReference type="PROSITE" id="PS50887">
    <property type="entry name" value="GGDEF"/>
    <property type="match status" value="1"/>
</dbReference>
<dbReference type="EC" id="2.7.7.65" evidence="3"/>
<dbReference type="PANTHER" id="PTHR45138">
    <property type="entry name" value="REGULATORY COMPONENTS OF SENSORY TRANSDUCTION SYSTEM"/>
    <property type="match status" value="1"/>
</dbReference>
<feature type="transmembrane region" description="Helical" evidence="5">
    <location>
        <begin position="144"/>
        <end position="169"/>
    </location>
</feature>
<dbReference type="AlphaFoldDB" id="A0A1H1R883"/>
<dbReference type="RefSeq" id="WP_093392387.1">
    <property type="nucleotide sequence ID" value="NZ_LT629736.1"/>
</dbReference>
<gene>
    <name evidence="7" type="ORF">SAMN05216421_1305</name>
</gene>
<feature type="transmembrane region" description="Helical" evidence="5">
    <location>
        <begin position="91"/>
        <end position="109"/>
    </location>
</feature>
<dbReference type="InterPro" id="IPR029787">
    <property type="entry name" value="Nucleotide_cyclase"/>
</dbReference>
<keyword evidence="8" id="KW-1185">Reference proteome</keyword>
<dbReference type="PANTHER" id="PTHR45138:SF9">
    <property type="entry name" value="DIGUANYLATE CYCLASE DGCM-RELATED"/>
    <property type="match status" value="1"/>
</dbReference>
<dbReference type="InterPro" id="IPR043128">
    <property type="entry name" value="Rev_trsase/Diguanyl_cyclase"/>
</dbReference>
<evidence type="ECO:0000256" key="3">
    <source>
        <dbReference type="ARBA" id="ARBA00012528"/>
    </source>
</evidence>
<dbReference type="EMBL" id="LT629736">
    <property type="protein sequence ID" value="SDS31855.1"/>
    <property type="molecule type" value="Genomic_DNA"/>
</dbReference>
<accession>A0A1H1R883</accession>
<dbReference type="GO" id="GO:1902201">
    <property type="term" value="P:negative regulation of bacterial-type flagellum-dependent cell motility"/>
    <property type="evidence" value="ECO:0007669"/>
    <property type="project" value="TreeGrafter"/>
</dbReference>
<dbReference type="STRING" id="487184.SAMN05216421_1305"/>
<proteinExistence type="predicted"/>
<reference evidence="8" key="1">
    <citation type="submission" date="2016-10" db="EMBL/GenBank/DDBJ databases">
        <authorList>
            <person name="Varghese N."/>
            <person name="Submissions S."/>
        </authorList>
    </citation>
    <scope>NUCLEOTIDE SEQUENCE [LARGE SCALE GENOMIC DNA]</scope>
    <source>
        <strain evidence="8">NRRL B-51270</strain>
    </source>
</reference>
<comment type="cofactor">
    <cofactor evidence="1">
        <name>Mg(2+)</name>
        <dbReference type="ChEBI" id="CHEBI:18420"/>
    </cofactor>
</comment>
<name>A0A1H1R883_9GAMM</name>
<evidence type="ECO:0000259" key="6">
    <source>
        <dbReference type="PROSITE" id="PS50887"/>
    </source>
</evidence>
<feature type="domain" description="GGDEF" evidence="6">
    <location>
        <begin position="250"/>
        <end position="384"/>
    </location>
</feature>
<dbReference type="OrthoDB" id="9812260at2"/>
<dbReference type="FunFam" id="3.30.70.270:FF:000001">
    <property type="entry name" value="Diguanylate cyclase domain protein"/>
    <property type="match status" value="1"/>
</dbReference>
<feature type="transmembrane region" description="Helical" evidence="5">
    <location>
        <begin position="61"/>
        <end position="79"/>
    </location>
</feature>
<dbReference type="Pfam" id="PF00990">
    <property type="entry name" value="GGDEF"/>
    <property type="match status" value="1"/>
</dbReference>
<evidence type="ECO:0000256" key="4">
    <source>
        <dbReference type="ARBA" id="ARBA00034247"/>
    </source>
</evidence>
<comment type="subcellular location">
    <subcellularLocation>
        <location evidence="2">Cell inner membrane</location>
    </subcellularLocation>
</comment>
<evidence type="ECO:0000313" key="7">
    <source>
        <dbReference type="EMBL" id="SDS31855.1"/>
    </source>
</evidence>
<evidence type="ECO:0000256" key="5">
    <source>
        <dbReference type="SAM" id="Phobius"/>
    </source>
</evidence>
<dbReference type="GO" id="GO:0043709">
    <property type="term" value="P:cell adhesion involved in single-species biofilm formation"/>
    <property type="evidence" value="ECO:0007669"/>
    <property type="project" value="TreeGrafter"/>
</dbReference>
<keyword evidence="5" id="KW-1133">Transmembrane helix</keyword>
<dbReference type="GO" id="GO:0005886">
    <property type="term" value="C:plasma membrane"/>
    <property type="evidence" value="ECO:0007669"/>
    <property type="project" value="UniProtKB-SubCell"/>
</dbReference>